<evidence type="ECO:0000313" key="3">
    <source>
        <dbReference type="EMBL" id="CED92354.1"/>
    </source>
</evidence>
<feature type="transmembrane region" description="Helical" evidence="1">
    <location>
        <begin position="85"/>
        <end position="108"/>
    </location>
</feature>
<evidence type="ECO:0000256" key="1">
    <source>
        <dbReference type="SAM" id="Phobius"/>
    </source>
</evidence>
<dbReference type="RefSeq" id="WP_210581772.1">
    <property type="nucleotide sequence ID" value="NZ_LK995540.1"/>
</dbReference>
<keyword evidence="1" id="KW-0472">Membrane</keyword>
<accession>A0A1L7RSG4</accession>
<gene>
    <name evidence="3" type="ORF">AAM4_2522</name>
</gene>
<keyword evidence="1" id="KW-1133">Transmembrane helix</keyword>
<keyword evidence="1" id="KW-0812">Transmembrane</keyword>
<feature type="transmembrane region" description="Helical" evidence="1">
    <location>
        <begin position="12"/>
        <end position="31"/>
    </location>
</feature>
<dbReference type="InterPro" id="IPR055648">
    <property type="entry name" value="DUF7224"/>
</dbReference>
<evidence type="ECO:0000259" key="2">
    <source>
        <dbReference type="Pfam" id="PF23866"/>
    </source>
</evidence>
<organism evidence="3">
    <name type="scientific">Actinomyces succiniciruminis</name>
    <dbReference type="NCBI Taxonomy" id="1522002"/>
    <lineage>
        <taxon>Bacteria</taxon>
        <taxon>Bacillati</taxon>
        <taxon>Actinomycetota</taxon>
        <taxon>Actinomycetes</taxon>
        <taxon>Actinomycetales</taxon>
        <taxon>Actinomycetaceae</taxon>
        <taxon>Actinomyces</taxon>
    </lineage>
</organism>
<feature type="transmembrane region" description="Helical" evidence="1">
    <location>
        <begin position="185"/>
        <end position="216"/>
    </location>
</feature>
<dbReference type="AlphaFoldDB" id="A0A1L7RSG4"/>
<name>A0A1L7RSG4_9ACTO</name>
<feature type="domain" description="DUF7224" evidence="2">
    <location>
        <begin position="279"/>
        <end position="423"/>
    </location>
</feature>
<feature type="transmembrane region" description="Helical" evidence="1">
    <location>
        <begin position="148"/>
        <end position="165"/>
    </location>
</feature>
<dbReference type="Pfam" id="PF23866">
    <property type="entry name" value="DUF7224"/>
    <property type="match status" value="1"/>
</dbReference>
<protein>
    <recommendedName>
        <fullName evidence="2">DUF7224 domain-containing protein</fullName>
    </recommendedName>
</protein>
<reference evidence="3" key="1">
    <citation type="submission" date="2014-07" db="EMBL/GenBank/DDBJ databases">
        <authorList>
            <person name="Zhang J.E."/>
            <person name="Yang H."/>
            <person name="Guo J."/>
            <person name="Deng Z."/>
            <person name="Luo H."/>
            <person name="Luo M."/>
            <person name="Zhao B."/>
        </authorList>
    </citation>
    <scope>NUCLEOTIDE SEQUENCE</scope>
    <source>
        <strain evidence="3">AM4</strain>
    </source>
</reference>
<proteinExistence type="predicted"/>
<dbReference type="EMBL" id="LK995540">
    <property type="protein sequence ID" value="CED92354.1"/>
    <property type="molecule type" value="Genomic_DNA"/>
</dbReference>
<feature type="transmembrane region" description="Helical" evidence="1">
    <location>
        <begin position="120"/>
        <end position="141"/>
    </location>
</feature>
<sequence length="431" mass="45052">MSGVLRIELRRSLLVRVAPLAAVGLVALMLSDRHQWQGVWPEASAAITAPLCYLGPALAGAAAWEARRRRREGESRSGGEPWAGPLLAAYLLAGAGVIAAGAICAVVVNLSASAPAGFLWPSYLIIALAVVSECLAVGVLLGRLGGPAWFAPVVAVLACFLRLITTQGTAVGAPESRLTRVFLAGHAWVALTPAGVTLAVVEAAIVIAAALALPGLLAAPRARRERTAFPWPRRTRVAVTAGCAVCVLGTGLVLTGPPLTVERAIPEHPVCTDTQLRLCVWPEDAARLPALTTLAERAAEQADALGLELPDHVSAYGLEPGASNFTIESDSVWFAANDLAGIIVSSAVSVDCLPTDADPGVEDFYRAHGELAGLVELRLQGADARPAGMGDTRDIDRAEIARVAKSDEATQDAWMQARLDTMRDSAAEQCR</sequence>
<feature type="transmembrane region" description="Helical" evidence="1">
    <location>
        <begin position="43"/>
        <end position="64"/>
    </location>
</feature>
<feature type="transmembrane region" description="Helical" evidence="1">
    <location>
        <begin position="237"/>
        <end position="256"/>
    </location>
</feature>